<accession>A0A418WZ71</accession>
<sequence length="66" mass="7259">MGPAYGNLPEYSLPFKGRAGWGWVVSRGLKPIPIPTFPLKGKEQNRKSRNKQVAGRAGPTRHFTPG</sequence>
<gene>
    <name evidence="2" type="ORF">D3870_05355</name>
</gene>
<dbReference type="Proteomes" id="UP000285190">
    <property type="component" value="Unassembled WGS sequence"/>
</dbReference>
<reference evidence="2 3" key="1">
    <citation type="submission" date="2018-09" db="EMBL/GenBank/DDBJ databases">
        <authorList>
            <person name="Zhu H."/>
        </authorList>
    </citation>
    <scope>NUCLEOTIDE SEQUENCE [LARGE SCALE GENOMIC DNA]</scope>
    <source>
        <strain evidence="2 3">K2R10-39</strain>
    </source>
</reference>
<feature type="region of interest" description="Disordered" evidence="1">
    <location>
        <begin position="36"/>
        <end position="66"/>
    </location>
</feature>
<organism evidence="2 3">
    <name type="scientific">Noviherbaspirillum cavernae</name>
    <dbReference type="NCBI Taxonomy" id="2320862"/>
    <lineage>
        <taxon>Bacteria</taxon>
        <taxon>Pseudomonadati</taxon>
        <taxon>Pseudomonadota</taxon>
        <taxon>Betaproteobacteria</taxon>
        <taxon>Burkholderiales</taxon>
        <taxon>Oxalobacteraceae</taxon>
        <taxon>Noviherbaspirillum</taxon>
    </lineage>
</organism>
<evidence type="ECO:0000313" key="3">
    <source>
        <dbReference type="Proteomes" id="UP000285190"/>
    </source>
</evidence>
<keyword evidence="3" id="KW-1185">Reference proteome</keyword>
<name>A0A418WZ71_9BURK</name>
<protein>
    <submittedName>
        <fullName evidence="2">Uncharacterized protein</fullName>
    </submittedName>
</protein>
<evidence type="ECO:0000256" key="1">
    <source>
        <dbReference type="SAM" id="MobiDB-lite"/>
    </source>
</evidence>
<evidence type="ECO:0000313" key="2">
    <source>
        <dbReference type="EMBL" id="RJG05516.1"/>
    </source>
</evidence>
<dbReference type="EMBL" id="QYUN01000002">
    <property type="protein sequence ID" value="RJG05516.1"/>
    <property type="molecule type" value="Genomic_DNA"/>
</dbReference>
<proteinExistence type="predicted"/>
<comment type="caution">
    <text evidence="2">The sequence shown here is derived from an EMBL/GenBank/DDBJ whole genome shotgun (WGS) entry which is preliminary data.</text>
</comment>
<dbReference type="AlphaFoldDB" id="A0A418WZ71"/>